<dbReference type="InterPro" id="IPR041715">
    <property type="entry name" value="HisRS-like_core"/>
</dbReference>
<comment type="caution">
    <text evidence="12">The sequence shown here is derived from an EMBL/GenBank/DDBJ whole genome shotgun (WGS) entry which is preliminary data.</text>
</comment>
<evidence type="ECO:0000256" key="3">
    <source>
        <dbReference type="ARBA" id="ARBA00005539"/>
    </source>
</evidence>
<evidence type="ECO:0000256" key="10">
    <source>
        <dbReference type="PIRSR" id="PIRSR001549-1"/>
    </source>
</evidence>
<feature type="binding site" evidence="10">
    <location>
        <position position="122"/>
    </location>
    <ligand>
        <name>L-histidine</name>
        <dbReference type="ChEBI" id="CHEBI:57595"/>
    </ligand>
</feature>
<dbReference type="Proteomes" id="UP000637359">
    <property type="component" value="Unassembled WGS sequence"/>
</dbReference>
<dbReference type="InterPro" id="IPR045864">
    <property type="entry name" value="aa-tRNA-synth_II/BPL/LPL"/>
</dbReference>
<feature type="binding site" evidence="10">
    <location>
        <position position="118"/>
    </location>
    <ligand>
        <name>L-histidine</name>
        <dbReference type="ChEBI" id="CHEBI:57595"/>
    </ligand>
</feature>
<dbReference type="GO" id="GO:0140096">
    <property type="term" value="F:catalytic activity, acting on a protein"/>
    <property type="evidence" value="ECO:0007669"/>
    <property type="project" value="UniProtKB-ARBA"/>
</dbReference>
<comment type="miscellaneous">
    <text evidence="9">This function is generally fulfilled by the C-terminal part of HisG, which is missing in some bacteria such as this one.</text>
</comment>
<evidence type="ECO:0000256" key="2">
    <source>
        <dbReference type="ARBA" id="ARBA00004667"/>
    </source>
</evidence>
<dbReference type="AlphaFoldDB" id="A0A923L5Q6"/>
<evidence type="ECO:0000259" key="11">
    <source>
        <dbReference type="Pfam" id="PF13393"/>
    </source>
</evidence>
<dbReference type="PANTHER" id="PTHR43707">
    <property type="entry name" value="HISTIDYL-TRNA SYNTHETASE"/>
    <property type="match status" value="1"/>
</dbReference>
<keyword evidence="12" id="KW-0328">Glycosyltransferase</keyword>
<dbReference type="CDD" id="cd00773">
    <property type="entry name" value="HisRS-like_core"/>
    <property type="match status" value="1"/>
</dbReference>
<evidence type="ECO:0000313" key="12">
    <source>
        <dbReference type="EMBL" id="MBC5636916.1"/>
    </source>
</evidence>
<keyword evidence="6 9" id="KW-0028">Amino-acid biosynthesis</keyword>
<dbReference type="PANTHER" id="PTHR43707:SF6">
    <property type="entry name" value="ATP PHOSPHORIBOSYLTRANSFERASE REGULATORY SUBUNIT"/>
    <property type="match status" value="1"/>
</dbReference>
<evidence type="ECO:0000256" key="9">
    <source>
        <dbReference type="HAMAP-Rule" id="MF_00125"/>
    </source>
</evidence>
<keyword evidence="12" id="KW-0808">Transferase</keyword>
<keyword evidence="7 9" id="KW-0368">Histidine biosynthesis</keyword>
<feature type="binding site" evidence="10">
    <location>
        <begin position="75"/>
        <end position="77"/>
    </location>
    <ligand>
        <name>L-histidine</name>
        <dbReference type="ChEBI" id="CHEBI:57595"/>
    </ligand>
</feature>
<comment type="pathway">
    <text evidence="2 9">Amino-acid biosynthesis; L-histidine biosynthesis; L-histidine from 5-phospho-alpha-D-ribose 1-diphosphate: step 1/9.</text>
</comment>
<keyword evidence="5 9" id="KW-0963">Cytoplasm</keyword>
<dbReference type="RefSeq" id="WP_186869628.1">
    <property type="nucleotide sequence ID" value="NZ_JACOOL010000005.1"/>
</dbReference>
<proteinExistence type="inferred from homology"/>
<reference evidence="12" key="1">
    <citation type="submission" date="2020-08" db="EMBL/GenBank/DDBJ databases">
        <title>Genome public.</title>
        <authorList>
            <person name="Liu C."/>
            <person name="Sun Q."/>
        </authorList>
    </citation>
    <scope>NUCLEOTIDE SEQUENCE</scope>
    <source>
        <strain evidence="12">BX22</strain>
    </source>
</reference>
<feature type="binding site" evidence="10">
    <location>
        <position position="105"/>
    </location>
    <ligand>
        <name>L-histidine</name>
        <dbReference type="ChEBI" id="CHEBI:57595"/>
    </ligand>
</feature>
<dbReference type="GO" id="GO:0005737">
    <property type="term" value="C:cytoplasm"/>
    <property type="evidence" value="ECO:0007669"/>
    <property type="project" value="UniProtKB-SubCell"/>
</dbReference>
<dbReference type="InterPro" id="IPR004517">
    <property type="entry name" value="HisZ"/>
</dbReference>
<gene>
    <name evidence="9 12" type="primary">hisZ</name>
    <name evidence="12" type="ORF">H8S33_08810</name>
</gene>
<dbReference type="HAMAP" id="MF_00125">
    <property type="entry name" value="HisZ"/>
    <property type="match status" value="1"/>
</dbReference>
<evidence type="ECO:0000256" key="8">
    <source>
        <dbReference type="ARBA" id="ARBA00025246"/>
    </source>
</evidence>
<comment type="similarity">
    <text evidence="3 9">Belongs to the class-II aminoacyl-tRNA synthetase family. HisZ subfamily.</text>
</comment>
<dbReference type="InterPro" id="IPR004516">
    <property type="entry name" value="HisRS/HisZ"/>
</dbReference>
<dbReference type="SUPFAM" id="SSF55681">
    <property type="entry name" value="Class II aaRS and biotin synthetases"/>
    <property type="match status" value="1"/>
</dbReference>
<comment type="subunit">
    <text evidence="9">Heteromultimer composed of HisG and HisZ subunits.</text>
</comment>
<dbReference type="PIRSF" id="PIRSF001549">
    <property type="entry name" value="His-tRNA_synth"/>
    <property type="match status" value="1"/>
</dbReference>
<feature type="binding site" evidence="10">
    <location>
        <begin position="268"/>
        <end position="269"/>
    </location>
    <ligand>
        <name>L-histidine</name>
        <dbReference type="ChEBI" id="CHEBI:57595"/>
    </ligand>
</feature>
<comment type="subcellular location">
    <subcellularLocation>
        <location evidence="1 9">Cytoplasm</location>
    </subcellularLocation>
</comment>
<dbReference type="EMBL" id="JACOOL010000005">
    <property type="protein sequence ID" value="MBC5636916.1"/>
    <property type="molecule type" value="Genomic_DNA"/>
</dbReference>
<accession>A0A923L5Q6</accession>
<evidence type="ECO:0000313" key="13">
    <source>
        <dbReference type="Proteomes" id="UP000637359"/>
    </source>
</evidence>
<organism evidence="12 13">
    <name type="scientific">Ornithinibacillus hominis</name>
    <dbReference type="NCBI Taxonomy" id="2763055"/>
    <lineage>
        <taxon>Bacteria</taxon>
        <taxon>Bacillati</taxon>
        <taxon>Bacillota</taxon>
        <taxon>Bacilli</taxon>
        <taxon>Bacillales</taxon>
        <taxon>Bacillaceae</taxon>
        <taxon>Ornithinibacillus</taxon>
    </lineage>
</organism>
<evidence type="ECO:0000256" key="5">
    <source>
        <dbReference type="ARBA" id="ARBA00022490"/>
    </source>
</evidence>
<protein>
    <recommendedName>
        <fullName evidence="4 9">ATP phosphoribosyltransferase regulatory subunit</fullName>
    </recommendedName>
</protein>
<keyword evidence="13" id="KW-1185">Reference proteome</keyword>
<dbReference type="Gene3D" id="3.30.930.10">
    <property type="entry name" value="Bira Bifunctional Protein, Domain 2"/>
    <property type="match status" value="1"/>
</dbReference>
<dbReference type="Pfam" id="PF13393">
    <property type="entry name" value="tRNA-synt_His"/>
    <property type="match status" value="1"/>
</dbReference>
<dbReference type="GO" id="GO:0000105">
    <property type="term" value="P:L-histidine biosynthetic process"/>
    <property type="evidence" value="ECO:0007669"/>
    <property type="project" value="UniProtKB-UniRule"/>
</dbReference>
<name>A0A923L5Q6_9BACI</name>
<dbReference type="GO" id="GO:0004821">
    <property type="term" value="F:histidine-tRNA ligase activity"/>
    <property type="evidence" value="ECO:0007669"/>
    <property type="project" value="TreeGrafter"/>
</dbReference>
<evidence type="ECO:0000256" key="7">
    <source>
        <dbReference type="ARBA" id="ARBA00023102"/>
    </source>
</evidence>
<dbReference type="GO" id="GO:0006427">
    <property type="term" value="P:histidyl-tRNA aminoacylation"/>
    <property type="evidence" value="ECO:0007669"/>
    <property type="project" value="TreeGrafter"/>
</dbReference>
<evidence type="ECO:0000256" key="6">
    <source>
        <dbReference type="ARBA" id="ARBA00022605"/>
    </source>
</evidence>
<sequence length="408" mass="46530">MQPYPKPFLNIQEYDVQESFIQVLKNRFKQYGFNQVKTPAFETYDLYSSVQGTIALDDMIKFISPDGKVLVLRPDVTIPITQLAISQNDEFEKEARYSYILDVFRTSFQAKYGYVKTQAGVELLGNPHAEADMEVISLAIDCLLDLEFTNFKIEMGHAGVVNEILRMLSLSKEQEDQFKQLIISKNFTGLEEFLSRLDIEPSMKESLLTIPLLYGKPDEVLNKALSLSLTNKMTSALHRLKEVFSMLTEYGFRDYIVIDLGLISSMSYYSDITFQGYIENIGKPVLFGGRYDNLAEQFASPIPAIGFAYDVDTLLSARSNPLPVREQVVIRFDEQNISVAMQLTKRLRALHYRTILSNRNEGASGTYVITITESDKTVMYEGETEPFNSEEQLLLLLQSLKEENTCNR</sequence>
<feature type="domain" description="Class II Histidinyl-tRNA synthetase (HisRS)-like catalytic core" evidence="11">
    <location>
        <begin position="15"/>
        <end position="314"/>
    </location>
</feature>
<comment type="function">
    <text evidence="8 9">Required for the first step of histidine biosynthesis. May allow the feedback regulation of ATP phosphoribosyltransferase activity by histidine.</text>
</comment>
<dbReference type="NCBIfam" id="TIGR00443">
    <property type="entry name" value="hisZ_biosyn_reg"/>
    <property type="match status" value="1"/>
</dbReference>
<evidence type="ECO:0000256" key="4">
    <source>
        <dbReference type="ARBA" id="ARBA00020397"/>
    </source>
</evidence>
<evidence type="ECO:0000256" key="1">
    <source>
        <dbReference type="ARBA" id="ARBA00004496"/>
    </source>
</evidence>
<dbReference type="GO" id="GO:0016757">
    <property type="term" value="F:glycosyltransferase activity"/>
    <property type="evidence" value="ECO:0007669"/>
    <property type="project" value="UniProtKB-KW"/>
</dbReference>